<organism evidence="3 4">
    <name type="scientific">Streptomyces alfalfae</name>
    <dbReference type="NCBI Taxonomy" id="1642299"/>
    <lineage>
        <taxon>Bacteria</taxon>
        <taxon>Bacillati</taxon>
        <taxon>Actinomycetota</taxon>
        <taxon>Actinomycetes</taxon>
        <taxon>Kitasatosporales</taxon>
        <taxon>Streptomycetaceae</taxon>
        <taxon>Streptomyces</taxon>
    </lineage>
</organism>
<accession>A0ABM6GQQ4</accession>
<protein>
    <recommendedName>
        <fullName evidence="5">Methyl-accepting chemotaxis protein</fullName>
    </recommendedName>
</protein>
<feature type="transmembrane region" description="Helical" evidence="2">
    <location>
        <begin position="77"/>
        <end position="97"/>
    </location>
</feature>
<feature type="compositionally biased region" description="Gly residues" evidence="1">
    <location>
        <begin position="400"/>
        <end position="412"/>
    </location>
</feature>
<feature type="compositionally biased region" description="Low complexity" evidence="1">
    <location>
        <begin position="426"/>
        <end position="436"/>
    </location>
</feature>
<keyword evidence="2" id="KW-0472">Membrane</keyword>
<name>A0ABM6GQQ4_9ACTN</name>
<evidence type="ECO:0000313" key="4">
    <source>
        <dbReference type="Proteomes" id="UP000187191"/>
    </source>
</evidence>
<keyword evidence="2" id="KW-1133">Transmembrane helix</keyword>
<proteinExistence type="predicted"/>
<gene>
    <name evidence="3" type="ORF">A7J05_08660</name>
</gene>
<evidence type="ECO:0000256" key="2">
    <source>
        <dbReference type="SAM" id="Phobius"/>
    </source>
</evidence>
<evidence type="ECO:0008006" key="5">
    <source>
        <dbReference type="Google" id="ProtNLM"/>
    </source>
</evidence>
<reference evidence="3 4" key="1">
    <citation type="submission" date="2016-05" db="EMBL/GenBank/DDBJ databases">
        <authorList>
            <person name="Gu J."/>
        </authorList>
    </citation>
    <scope>NUCLEOTIDE SEQUENCE [LARGE SCALE GENOMIC DNA]</scope>
    <source>
        <strain evidence="3 4">ACCC40021</strain>
    </source>
</reference>
<feature type="transmembrane region" description="Helical" evidence="2">
    <location>
        <begin position="140"/>
        <end position="157"/>
    </location>
</feature>
<keyword evidence="4" id="KW-1185">Reference proteome</keyword>
<keyword evidence="2" id="KW-0812">Transmembrane</keyword>
<sequence>MTPAQLLDKALIITELRRLAAVAELSPRSAELNALHEDLGSVSRLDQWAEVDLVQAYVRPESVTSPPEQTSGKRDRVLEAALGVLVFVPLLITWYGLREAVRAYGELAEEQPKQATRPFLQLWQSGFGGHLSSLGRFENVALMAVLLIALLVALSGWHARVRVRADREEAAQEAARERLLAELASVLTRAQLLLVPHRAASPQQFAAELTKAAKEMGDLTAKATLSHQALSGATASVGQATDALKNAALTLTKEVPKLGAVADRIDTTLHDGAAEAAKAGRANAIAAGRIASQVKSAGDTVEASLKALVTAQQSLVARSESVVKATEQASQALISSTGRTGDAVDGMREATERWDAAAAHWQDAAARLDARMGVLARAMPLQGVPLTPAQEPSATAAYGTNGGSRGGHGGGAATAANGGAPGGHGTATSTTHRPGAASGGSPGDGHPPGSTPDDPVATSTPFPAPARPLDERREDPLDPPTTRLPPPAPRDGGSA</sequence>
<feature type="compositionally biased region" description="Pro residues" evidence="1">
    <location>
        <begin position="478"/>
        <end position="489"/>
    </location>
</feature>
<dbReference type="RefSeq" id="WP_076683995.1">
    <property type="nucleotide sequence ID" value="NZ_CP015588.1"/>
</dbReference>
<feature type="region of interest" description="Disordered" evidence="1">
    <location>
        <begin position="385"/>
        <end position="495"/>
    </location>
</feature>
<evidence type="ECO:0000313" key="3">
    <source>
        <dbReference type="EMBL" id="APY85775.1"/>
    </source>
</evidence>
<dbReference type="Proteomes" id="UP000187191">
    <property type="component" value="Chromosome"/>
</dbReference>
<evidence type="ECO:0000256" key="1">
    <source>
        <dbReference type="SAM" id="MobiDB-lite"/>
    </source>
</evidence>
<dbReference type="EMBL" id="CP015588">
    <property type="protein sequence ID" value="APY85775.1"/>
    <property type="molecule type" value="Genomic_DNA"/>
</dbReference>